<keyword evidence="4" id="KW-1185">Reference proteome</keyword>
<comment type="caution">
    <text evidence="1">Lacks conserved residue(s) required for the propagation of feature annotation.</text>
</comment>
<dbReference type="InterPro" id="IPR022939">
    <property type="entry name" value="Nb(III)_bact/plant"/>
</dbReference>
<evidence type="ECO:0000313" key="4">
    <source>
        <dbReference type="Proteomes" id="UP000252770"/>
    </source>
</evidence>
<evidence type="ECO:0000256" key="1">
    <source>
        <dbReference type="HAMAP-Rule" id="MF_01297"/>
    </source>
</evidence>
<dbReference type="EMBL" id="QOUI01000007">
    <property type="protein sequence ID" value="RCK69100.1"/>
    <property type="molecule type" value="Genomic_DNA"/>
</dbReference>
<dbReference type="InterPro" id="IPR012674">
    <property type="entry name" value="Calycin"/>
</dbReference>
<dbReference type="SUPFAM" id="SSF50814">
    <property type="entry name" value="Lipocalins"/>
    <property type="match status" value="1"/>
</dbReference>
<dbReference type="Proteomes" id="UP000252770">
    <property type="component" value="Unassembled WGS sequence"/>
</dbReference>
<dbReference type="InterPro" id="IPR045165">
    <property type="entry name" value="Nitrobindin"/>
</dbReference>
<dbReference type="PANTHER" id="PTHR15854:SF4">
    <property type="entry name" value="PEROXYNITRITE ISOMERASE THAP4"/>
    <property type="match status" value="1"/>
</dbReference>
<comment type="caution">
    <text evidence="3">The sequence shown here is derived from an EMBL/GenBank/DDBJ whole genome shotgun (WGS) entry which is preliminary data.</text>
</comment>
<dbReference type="Pfam" id="PF08768">
    <property type="entry name" value="THAP4_heme-bd"/>
    <property type="match status" value="1"/>
</dbReference>
<sequence>MAFEIPDNLHPDLMGLAWMIGRWEGTGKGKWPGEGEFEYGQQVDFAHNGGPYLHYLSQTFEVDPEGKALKPRSMETGFWRPKPNGEVEVVMCSPEGWSEVWVGKIEGAKIELTTDAVVRTSSSTDYTAGQRLYGNVEHDLLWAFDRATSDQPLQPYMWARLQRQSAA</sequence>
<accession>A0A367YTI0</accession>
<dbReference type="Gene3D" id="2.40.128.20">
    <property type="match status" value="1"/>
</dbReference>
<dbReference type="AlphaFoldDB" id="A0A367YTI0"/>
<dbReference type="InterPro" id="IPR014878">
    <property type="entry name" value="THAP4-like_heme-bd"/>
</dbReference>
<protein>
    <recommendedName>
        <fullName evidence="1">Ferric nitrobindin-like protein</fullName>
    </recommendedName>
</protein>
<evidence type="ECO:0000313" key="3">
    <source>
        <dbReference type="EMBL" id="RCK69100.1"/>
    </source>
</evidence>
<feature type="domain" description="THAP4-like heme-binding" evidence="2">
    <location>
        <begin position="13"/>
        <end position="163"/>
    </location>
</feature>
<feature type="short sequence motif" description="GXWXGXG" evidence="1">
    <location>
        <begin position="21"/>
        <end position="27"/>
    </location>
</feature>
<dbReference type="CDD" id="cd07828">
    <property type="entry name" value="lipocalin_heme-bd-THAP4-like"/>
    <property type="match status" value="1"/>
</dbReference>
<comment type="caution">
    <text evidence="1">Lacks the conserved His residue that binds heme iron in the nitrobindin family.</text>
</comment>
<evidence type="ECO:0000259" key="2">
    <source>
        <dbReference type="Pfam" id="PF08768"/>
    </source>
</evidence>
<name>A0A367YTI0_9ACTN</name>
<dbReference type="PANTHER" id="PTHR15854">
    <property type="entry name" value="THAP4 PROTEIN"/>
    <property type="match status" value="1"/>
</dbReference>
<proteinExistence type="inferred from homology"/>
<organism evidence="3 4">
    <name type="scientific">Desertihabitans brevis</name>
    <dbReference type="NCBI Taxonomy" id="2268447"/>
    <lineage>
        <taxon>Bacteria</taxon>
        <taxon>Bacillati</taxon>
        <taxon>Actinomycetota</taxon>
        <taxon>Actinomycetes</taxon>
        <taxon>Propionibacteriales</taxon>
        <taxon>Propionibacteriaceae</taxon>
        <taxon>Desertihabitans</taxon>
    </lineage>
</organism>
<reference evidence="3 4" key="1">
    <citation type="submission" date="2018-07" db="EMBL/GenBank/DDBJ databases">
        <title>Desertimonas flava gen. nov. sp. nov.</title>
        <authorList>
            <person name="Liu S."/>
        </authorList>
    </citation>
    <scope>NUCLEOTIDE SEQUENCE [LARGE SCALE GENOMIC DNA]</scope>
    <source>
        <strain evidence="3 4">16Sb5-5</strain>
    </source>
</reference>
<comment type="similarity">
    <text evidence="1">Belongs to the nitrobindin family.</text>
</comment>
<dbReference type="RefSeq" id="WP_114126956.1">
    <property type="nucleotide sequence ID" value="NZ_QOUI01000007.1"/>
</dbReference>
<dbReference type="HAMAP" id="MF_01297">
    <property type="entry name" value="nitrobindin"/>
    <property type="match status" value="1"/>
</dbReference>
<gene>
    <name evidence="3" type="ORF">DT076_12175</name>
</gene>